<evidence type="ECO:0000256" key="2">
    <source>
        <dbReference type="ARBA" id="ARBA00022754"/>
    </source>
</evidence>
<organism evidence="7 8">
    <name type="scientific">Cnephaeus nilssonii</name>
    <name type="common">Northern bat</name>
    <name type="synonym">Eptesicus nilssonii</name>
    <dbReference type="NCBI Taxonomy" id="3371016"/>
    <lineage>
        <taxon>Eukaryota</taxon>
        <taxon>Metazoa</taxon>
        <taxon>Chordata</taxon>
        <taxon>Craniata</taxon>
        <taxon>Vertebrata</taxon>
        <taxon>Euteleostomi</taxon>
        <taxon>Mammalia</taxon>
        <taxon>Eutheria</taxon>
        <taxon>Laurasiatheria</taxon>
        <taxon>Chiroptera</taxon>
        <taxon>Yangochiroptera</taxon>
        <taxon>Vespertilionidae</taxon>
        <taxon>Cnephaeus</taxon>
    </lineage>
</organism>
<dbReference type="Proteomes" id="UP001177744">
    <property type="component" value="Unassembled WGS sequence"/>
</dbReference>
<evidence type="ECO:0000256" key="4">
    <source>
        <dbReference type="RuleBase" id="RU000685"/>
    </source>
</evidence>
<sequence>MTSAPLSVVLVGPALKHWEPNLQKHHDVRIRILRPGLQLRLRLRTPAGRCCISAAPYRGVSCYRGLTGGFGSQSVCGAFRSGSCGRSFGYRSGGVCGPSPPCITTVSVNESLLTPLNLEIDPNAQCVKHEEKEQIKCLNSRFAAFIDKVGVLDQPFPGPRSLGWALKQSQGQEGCGPGALLEQQNKLLETKWQYYQNRKCCESNLEPLFEGYIETLRREAECVEADSGRLASELNHVQEVMEGYKKKYEEEVSLRATAENEFVALKKDVDCAYLRKSDLEANAEALTEEIDFLRRLYEEEIRVLHAHISDTSVVVKMDNSRDLNMDCVIAEIKAQYDDIASRSRAERVLVPQQGPILNLCFPQCEEMKATVIRHGETLRRTKEEINELNRMIQRLTAEVENAKCQNTKLEVAVKQSEEQGEAAVSDARCKLAELEAALQKAKQDMACLLKEYQEVMNSKLGLDIEIATYRRLLEGEEQRLCEGVGAVNVCVSSSRGGVVCGDLCVSGSRPVTGSACNAPCSGNLAVSTGMCAPCGPCNSITSCGLGTGGVGSCGISSCGVGSCVSSCRKC</sequence>
<dbReference type="FunFam" id="1.20.5.1160:FF:000001">
    <property type="entry name" value="Keratin type II"/>
    <property type="match status" value="1"/>
</dbReference>
<evidence type="ECO:0000256" key="5">
    <source>
        <dbReference type="SAM" id="Coils"/>
    </source>
</evidence>
<reference evidence="7" key="1">
    <citation type="submission" date="2023-06" db="EMBL/GenBank/DDBJ databases">
        <title>Reference genome for the Northern bat (Eptesicus nilssonii), a most northern bat species.</title>
        <authorList>
            <person name="Laine V.N."/>
            <person name="Pulliainen A.T."/>
            <person name="Lilley T.M."/>
        </authorList>
    </citation>
    <scope>NUCLEOTIDE SEQUENCE</scope>
    <source>
        <strain evidence="7">BLF_Eptnil</strain>
        <tissue evidence="7">Kidney</tissue>
    </source>
</reference>
<dbReference type="InterPro" id="IPR018039">
    <property type="entry name" value="IF_conserved"/>
</dbReference>
<comment type="similarity">
    <text evidence="4">Belongs to the intermediate filament family.</text>
</comment>
<protein>
    <recommendedName>
        <fullName evidence="6">IF rod domain-containing protein</fullName>
    </recommendedName>
</protein>
<dbReference type="Gene3D" id="1.20.5.170">
    <property type="match status" value="1"/>
</dbReference>
<evidence type="ECO:0000256" key="1">
    <source>
        <dbReference type="ARBA" id="ARBA00022744"/>
    </source>
</evidence>
<dbReference type="GO" id="GO:0045109">
    <property type="term" value="P:intermediate filament organization"/>
    <property type="evidence" value="ECO:0007669"/>
    <property type="project" value="TreeGrafter"/>
</dbReference>
<dbReference type="PANTHER" id="PTHR45616:SF52">
    <property type="entry name" value="KERATIN, TYPE II CUTICULAR HB3"/>
    <property type="match status" value="1"/>
</dbReference>
<evidence type="ECO:0000259" key="6">
    <source>
        <dbReference type="PROSITE" id="PS51842"/>
    </source>
</evidence>
<dbReference type="GO" id="GO:0030280">
    <property type="term" value="F:structural constituent of skin epidermis"/>
    <property type="evidence" value="ECO:0007669"/>
    <property type="project" value="TreeGrafter"/>
</dbReference>
<dbReference type="SUPFAM" id="SSF64593">
    <property type="entry name" value="Intermediate filament protein, coiled coil region"/>
    <property type="match status" value="1"/>
</dbReference>
<dbReference type="AlphaFoldDB" id="A0AA40I171"/>
<comment type="caution">
    <text evidence="7">The sequence shown here is derived from an EMBL/GenBank/DDBJ whole genome shotgun (WGS) entry which is preliminary data.</text>
</comment>
<dbReference type="InterPro" id="IPR032444">
    <property type="entry name" value="Keratin_2_head"/>
</dbReference>
<accession>A0AA40I171</accession>
<evidence type="ECO:0000256" key="3">
    <source>
        <dbReference type="ARBA" id="ARBA00023054"/>
    </source>
</evidence>
<dbReference type="GO" id="GO:0031424">
    <property type="term" value="P:keratinization"/>
    <property type="evidence" value="ECO:0007669"/>
    <property type="project" value="TreeGrafter"/>
</dbReference>
<feature type="coiled-coil region" evidence="5">
    <location>
        <begin position="241"/>
        <end position="303"/>
    </location>
</feature>
<dbReference type="InterPro" id="IPR039008">
    <property type="entry name" value="IF_rod_dom"/>
</dbReference>
<dbReference type="GO" id="GO:0005615">
    <property type="term" value="C:extracellular space"/>
    <property type="evidence" value="ECO:0007669"/>
    <property type="project" value="TreeGrafter"/>
</dbReference>
<evidence type="ECO:0000313" key="8">
    <source>
        <dbReference type="Proteomes" id="UP001177744"/>
    </source>
</evidence>
<feature type="domain" description="IF rod" evidence="6">
    <location>
        <begin position="181"/>
        <end position="480"/>
    </location>
</feature>
<name>A0AA40I171_CNENI</name>
<dbReference type="SMART" id="SM01391">
    <property type="entry name" value="Filament"/>
    <property type="match status" value="1"/>
</dbReference>
<dbReference type="GO" id="GO:0045095">
    <property type="term" value="C:keratin filament"/>
    <property type="evidence" value="ECO:0007669"/>
    <property type="project" value="TreeGrafter"/>
</dbReference>
<dbReference type="Gene3D" id="1.20.5.1160">
    <property type="entry name" value="Vasodilator-stimulated phosphoprotein"/>
    <property type="match status" value="1"/>
</dbReference>
<gene>
    <name evidence="7" type="ORF">QTO34_017543</name>
</gene>
<dbReference type="FunFam" id="1.20.5.170:FF:000004">
    <property type="entry name" value="Keratin, type II cytoskeletal 5"/>
    <property type="match status" value="1"/>
</dbReference>
<dbReference type="EMBL" id="JAULJE010000007">
    <property type="protein sequence ID" value="KAK1341141.1"/>
    <property type="molecule type" value="Genomic_DNA"/>
</dbReference>
<keyword evidence="3 5" id="KW-0175">Coiled coil</keyword>
<feature type="coiled-coil region" evidence="5">
    <location>
        <begin position="378"/>
        <end position="458"/>
    </location>
</feature>
<proteinExistence type="inferred from homology"/>
<keyword evidence="8" id="KW-1185">Reference proteome</keyword>
<evidence type="ECO:0000313" key="7">
    <source>
        <dbReference type="EMBL" id="KAK1341141.1"/>
    </source>
</evidence>
<dbReference type="Gene3D" id="1.20.5.500">
    <property type="entry name" value="Single helix bin"/>
    <property type="match status" value="1"/>
</dbReference>
<dbReference type="Pfam" id="PF00038">
    <property type="entry name" value="Filament"/>
    <property type="match status" value="1"/>
</dbReference>
<dbReference type="PROSITE" id="PS00226">
    <property type="entry name" value="IF_ROD_1"/>
    <property type="match status" value="1"/>
</dbReference>
<keyword evidence="1" id="KW-0416">Keratin</keyword>
<keyword evidence="2 4" id="KW-0403">Intermediate filament</keyword>
<dbReference type="PANTHER" id="PTHR45616">
    <property type="entry name" value="GATA-TYPE DOMAIN-CONTAINING PROTEIN"/>
    <property type="match status" value="1"/>
</dbReference>
<dbReference type="Pfam" id="PF16208">
    <property type="entry name" value="Keratin_2_head"/>
    <property type="match status" value="1"/>
</dbReference>
<dbReference type="PROSITE" id="PS51842">
    <property type="entry name" value="IF_ROD_2"/>
    <property type="match status" value="1"/>
</dbReference>